<name>K0ND78_9LACO</name>
<organism evidence="1 2">
    <name type="scientific">Lactobacillus equicursoris 66c</name>
    <dbReference type="NCBI Taxonomy" id="872326"/>
    <lineage>
        <taxon>Bacteria</taxon>
        <taxon>Bacillati</taxon>
        <taxon>Bacillota</taxon>
        <taxon>Bacilli</taxon>
        <taxon>Lactobacillales</taxon>
        <taxon>Lactobacillaceae</taxon>
        <taxon>Lactobacillus</taxon>
    </lineage>
</organism>
<dbReference type="Proteomes" id="UP000009325">
    <property type="component" value="Unassembled WGS sequence"/>
</dbReference>
<evidence type="ECO:0000313" key="1">
    <source>
        <dbReference type="EMBL" id="CCK82672.1"/>
    </source>
</evidence>
<gene>
    <name evidence="1" type="ORF">BN146_00005</name>
</gene>
<evidence type="ECO:0000313" key="2">
    <source>
        <dbReference type="Proteomes" id="UP000009325"/>
    </source>
</evidence>
<reference evidence="1 2" key="1">
    <citation type="submission" date="2012-08" db="EMBL/GenBank/DDBJ databases">
        <title>Draft Genome Sequences of Lactobacillus equicursoris CIP 110162T, isolated from thoroughbred racehorse feces and Lactobacillus sp. CRBIP 24.137 isolated from urine of human.</title>
        <authorList>
            <person name="Cousin S."/>
            <person name="Loux V."/>
            <person name="Ma L."/>
            <person name="Creno S."/>
            <person name="Clermont D."/>
            <person name="Bizet C."/>
            <person name="Bouchier C."/>
        </authorList>
    </citation>
    <scope>NUCLEOTIDE SEQUENCE [LARGE SCALE GENOMIC DNA]</scope>
    <source>
        <strain evidence="1 2">66c</strain>
    </source>
</reference>
<dbReference type="EMBL" id="CALZ01000004">
    <property type="protein sequence ID" value="CCK82672.1"/>
    <property type="molecule type" value="Genomic_DNA"/>
</dbReference>
<sequence>MIPATRPNQENQFGFALMPIDNVIHACQRS</sequence>
<proteinExistence type="predicted"/>
<protein>
    <submittedName>
        <fullName evidence="1">Uncharacterized protein</fullName>
    </submittedName>
</protein>
<comment type="caution">
    <text evidence="1">The sequence shown here is derived from an EMBL/GenBank/DDBJ whole genome shotgun (WGS) entry which is preliminary data.</text>
</comment>
<dbReference type="AlphaFoldDB" id="K0ND78"/>
<accession>K0ND78</accession>